<protein>
    <submittedName>
        <fullName evidence="1">Uncharacterized protein</fullName>
    </submittedName>
</protein>
<sequence>MSDIEKEVYSWQTTVEEFGEIGQRKLK</sequence>
<evidence type="ECO:0000313" key="1">
    <source>
        <dbReference type="EMBL" id="SVC56374.1"/>
    </source>
</evidence>
<accession>A0A382N5C2</accession>
<reference evidence="1" key="1">
    <citation type="submission" date="2018-05" db="EMBL/GenBank/DDBJ databases">
        <authorList>
            <person name="Lanie J.A."/>
            <person name="Ng W.-L."/>
            <person name="Kazmierczak K.M."/>
            <person name="Andrzejewski T.M."/>
            <person name="Davidsen T.M."/>
            <person name="Wayne K.J."/>
            <person name="Tettelin H."/>
            <person name="Glass J.I."/>
            <person name="Rusch D."/>
            <person name="Podicherti R."/>
            <person name="Tsui H.-C.T."/>
            <person name="Winkler M.E."/>
        </authorList>
    </citation>
    <scope>NUCLEOTIDE SEQUENCE</scope>
</reference>
<feature type="non-terminal residue" evidence="1">
    <location>
        <position position="27"/>
    </location>
</feature>
<gene>
    <name evidence="1" type="ORF">METZ01_LOCUS309228</name>
</gene>
<dbReference type="AlphaFoldDB" id="A0A382N5C2"/>
<organism evidence="1">
    <name type="scientific">marine metagenome</name>
    <dbReference type="NCBI Taxonomy" id="408172"/>
    <lineage>
        <taxon>unclassified sequences</taxon>
        <taxon>metagenomes</taxon>
        <taxon>ecological metagenomes</taxon>
    </lineage>
</organism>
<proteinExistence type="predicted"/>
<dbReference type="EMBL" id="UINC01098111">
    <property type="protein sequence ID" value="SVC56374.1"/>
    <property type="molecule type" value="Genomic_DNA"/>
</dbReference>
<name>A0A382N5C2_9ZZZZ</name>